<feature type="compositionally biased region" description="Basic residues" evidence="1">
    <location>
        <begin position="54"/>
        <end position="63"/>
    </location>
</feature>
<proteinExistence type="predicted"/>
<name>A0A9W8AME9_9FUNG</name>
<dbReference type="EMBL" id="JANBPY010001040">
    <property type="protein sequence ID" value="KAJ1961953.1"/>
    <property type="molecule type" value="Genomic_DNA"/>
</dbReference>
<sequence>MLRLILTFKTYYPLLLCVQEEKQERIKAKDDAAQAKRDAKRSKLDKIKEEIRAKGKQRSKHRNTQSSEQNDTKTPKRRVTFSV</sequence>
<evidence type="ECO:0000313" key="3">
    <source>
        <dbReference type="Proteomes" id="UP001150925"/>
    </source>
</evidence>
<keyword evidence="3" id="KW-1185">Reference proteome</keyword>
<feature type="region of interest" description="Disordered" evidence="1">
    <location>
        <begin position="28"/>
        <end position="83"/>
    </location>
</feature>
<comment type="caution">
    <text evidence="2">The sequence shown here is derived from an EMBL/GenBank/DDBJ whole genome shotgun (WGS) entry which is preliminary data.</text>
</comment>
<dbReference type="Proteomes" id="UP001150925">
    <property type="component" value="Unassembled WGS sequence"/>
</dbReference>
<evidence type="ECO:0000256" key="1">
    <source>
        <dbReference type="SAM" id="MobiDB-lite"/>
    </source>
</evidence>
<organism evidence="2 3">
    <name type="scientific">Dispira parvispora</name>
    <dbReference type="NCBI Taxonomy" id="1520584"/>
    <lineage>
        <taxon>Eukaryota</taxon>
        <taxon>Fungi</taxon>
        <taxon>Fungi incertae sedis</taxon>
        <taxon>Zoopagomycota</taxon>
        <taxon>Kickxellomycotina</taxon>
        <taxon>Dimargaritomycetes</taxon>
        <taxon>Dimargaritales</taxon>
        <taxon>Dimargaritaceae</taxon>
        <taxon>Dispira</taxon>
    </lineage>
</organism>
<dbReference type="AlphaFoldDB" id="A0A9W8AME9"/>
<protein>
    <submittedName>
        <fullName evidence="2">Uncharacterized protein</fullName>
    </submittedName>
</protein>
<gene>
    <name evidence="2" type="ORF">IWQ62_003687</name>
</gene>
<reference evidence="2" key="1">
    <citation type="submission" date="2022-07" db="EMBL/GenBank/DDBJ databases">
        <title>Phylogenomic reconstructions and comparative analyses of Kickxellomycotina fungi.</title>
        <authorList>
            <person name="Reynolds N.K."/>
            <person name="Stajich J.E."/>
            <person name="Barry K."/>
            <person name="Grigoriev I.V."/>
            <person name="Crous P."/>
            <person name="Smith M.E."/>
        </authorList>
    </citation>
    <scope>NUCLEOTIDE SEQUENCE</scope>
    <source>
        <strain evidence="2">RSA 1196</strain>
    </source>
</reference>
<accession>A0A9W8AME9</accession>
<evidence type="ECO:0000313" key="2">
    <source>
        <dbReference type="EMBL" id="KAJ1961953.1"/>
    </source>
</evidence>
<feature type="compositionally biased region" description="Basic and acidic residues" evidence="1">
    <location>
        <begin position="28"/>
        <end position="53"/>
    </location>
</feature>